<accession>A0AAE1CJZ0</accession>
<keyword evidence="3" id="KW-1185">Reference proteome</keyword>
<evidence type="ECO:0000313" key="2">
    <source>
        <dbReference type="EMBL" id="KAK3702593.1"/>
    </source>
</evidence>
<feature type="transmembrane region" description="Helical" evidence="1">
    <location>
        <begin position="12"/>
        <end position="31"/>
    </location>
</feature>
<organism evidence="2 3">
    <name type="scientific">Elysia crispata</name>
    <name type="common">lettuce slug</name>
    <dbReference type="NCBI Taxonomy" id="231223"/>
    <lineage>
        <taxon>Eukaryota</taxon>
        <taxon>Metazoa</taxon>
        <taxon>Spiralia</taxon>
        <taxon>Lophotrochozoa</taxon>
        <taxon>Mollusca</taxon>
        <taxon>Gastropoda</taxon>
        <taxon>Heterobranchia</taxon>
        <taxon>Euthyneura</taxon>
        <taxon>Panpulmonata</taxon>
        <taxon>Sacoglossa</taxon>
        <taxon>Placobranchoidea</taxon>
        <taxon>Plakobranchidae</taxon>
        <taxon>Elysia</taxon>
    </lineage>
</organism>
<sequence length="81" mass="8868">MQPLSRNLTVTSIVHIIIFMYVALGLTAVVATGQSRFIVQPAIVHCRVEHSRPGVSYQWPGQALGARSSGGHSSWVLQNRK</sequence>
<gene>
    <name evidence="2" type="ORF">RRG08_042583</name>
</gene>
<dbReference type="EMBL" id="JAWDGP010007852">
    <property type="protein sequence ID" value="KAK3702593.1"/>
    <property type="molecule type" value="Genomic_DNA"/>
</dbReference>
<keyword evidence="1" id="KW-1133">Transmembrane helix</keyword>
<name>A0AAE1CJZ0_9GAST</name>
<comment type="caution">
    <text evidence="2">The sequence shown here is derived from an EMBL/GenBank/DDBJ whole genome shotgun (WGS) entry which is preliminary data.</text>
</comment>
<keyword evidence="1" id="KW-0472">Membrane</keyword>
<dbReference type="AlphaFoldDB" id="A0AAE1CJZ0"/>
<protein>
    <submittedName>
        <fullName evidence="2">Uncharacterized protein</fullName>
    </submittedName>
</protein>
<evidence type="ECO:0000313" key="3">
    <source>
        <dbReference type="Proteomes" id="UP001283361"/>
    </source>
</evidence>
<keyword evidence="1" id="KW-0812">Transmembrane</keyword>
<dbReference type="Proteomes" id="UP001283361">
    <property type="component" value="Unassembled WGS sequence"/>
</dbReference>
<evidence type="ECO:0000256" key="1">
    <source>
        <dbReference type="SAM" id="Phobius"/>
    </source>
</evidence>
<proteinExistence type="predicted"/>
<reference evidence="2" key="1">
    <citation type="journal article" date="2023" name="G3 (Bethesda)">
        <title>A reference genome for the long-term kleptoplast-retaining sea slug Elysia crispata morphotype clarki.</title>
        <authorList>
            <person name="Eastman K.E."/>
            <person name="Pendleton A.L."/>
            <person name="Shaikh M.A."/>
            <person name="Suttiyut T."/>
            <person name="Ogas R."/>
            <person name="Tomko P."/>
            <person name="Gavelis G."/>
            <person name="Widhalm J.R."/>
            <person name="Wisecaver J.H."/>
        </authorList>
    </citation>
    <scope>NUCLEOTIDE SEQUENCE</scope>
    <source>
        <strain evidence="2">ECLA1</strain>
    </source>
</reference>